<dbReference type="AlphaFoldDB" id="A0A6A4RNB6"/>
<dbReference type="Pfam" id="PF03033">
    <property type="entry name" value="Glyco_transf_28"/>
    <property type="match status" value="1"/>
</dbReference>
<dbReference type="InterPro" id="IPR050426">
    <property type="entry name" value="Glycosyltransferase_28"/>
</dbReference>
<protein>
    <submittedName>
        <fullName evidence="3">Glycosyltransferase</fullName>
    </submittedName>
</protein>
<dbReference type="FunFam" id="3.40.50.2000:FF:000009">
    <property type="entry name" value="Sterol 3-beta-glucosyltransferase UGT80A2"/>
    <property type="match status" value="1"/>
</dbReference>
<gene>
    <name evidence="3" type="ORF">GP644_04825</name>
</gene>
<name>A0A6A4RNB6_9RHOB</name>
<dbReference type="InterPro" id="IPR004276">
    <property type="entry name" value="GlycoTrans_28_N"/>
</dbReference>
<keyword evidence="3" id="KW-0808">Transferase</keyword>
<dbReference type="GO" id="GO:0005975">
    <property type="term" value="P:carbohydrate metabolic process"/>
    <property type="evidence" value="ECO:0007669"/>
    <property type="project" value="InterPro"/>
</dbReference>
<dbReference type="Gene3D" id="3.40.50.2000">
    <property type="entry name" value="Glycogen Phosphorylase B"/>
    <property type="match status" value="2"/>
</dbReference>
<evidence type="ECO:0000313" key="3">
    <source>
        <dbReference type="EMBL" id="KAE9631639.1"/>
    </source>
</evidence>
<feature type="domain" description="Glycosyltransferase family 28 N-terminal" evidence="1">
    <location>
        <begin position="54"/>
        <end position="136"/>
    </location>
</feature>
<organism evidence="3 4">
    <name type="scientific">Parasedimentitalea maritima</name>
    <dbReference type="NCBI Taxonomy" id="2578117"/>
    <lineage>
        <taxon>Bacteria</taxon>
        <taxon>Pseudomonadati</taxon>
        <taxon>Pseudomonadota</taxon>
        <taxon>Alphaproteobacteria</taxon>
        <taxon>Rhodobacterales</taxon>
        <taxon>Paracoccaceae</taxon>
        <taxon>Parasedimentitalea</taxon>
    </lineage>
</organism>
<evidence type="ECO:0000313" key="4">
    <source>
        <dbReference type="Proteomes" id="UP000441586"/>
    </source>
</evidence>
<proteinExistence type="predicted"/>
<dbReference type="SUPFAM" id="SSF53756">
    <property type="entry name" value="UDP-Glycosyltransferase/glycogen phosphorylase"/>
    <property type="match status" value="1"/>
</dbReference>
<feature type="domain" description="Erythromycin biosynthesis protein CIII-like C-terminal" evidence="2">
    <location>
        <begin position="350"/>
        <end position="446"/>
    </location>
</feature>
<evidence type="ECO:0000259" key="1">
    <source>
        <dbReference type="Pfam" id="PF03033"/>
    </source>
</evidence>
<dbReference type="Pfam" id="PF06722">
    <property type="entry name" value="EryCIII-like_C"/>
    <property type="match status" value="1"/>
</dbReference>
<sequence length="469" mass="50530">MARMTGPLRTVPATFSAAATGALRYKFQRHFCLRQVEPSPLPAYLSCKEAHMKILLIAIGSRGDVQPFVVLGNRLKAEGHDVHIAAAEGFSAMISEAGLAHHPLPMDLQDLMQSPKIKSALTSFSGKIKAYRWTSEIMNQQLSAMWQIGMDVAPGLILYHFKGALAPYLARKLGIPAWPIMLQPGFTATRQYPQFLVASRSLGRVGNLASHKVIGALIKVGTNLMIKRWIKASGTEIGPMMDVQAGYAPDGLVTRPHAYSPHITPLAPDMSETEEQVGYIFAKPEEFTPPPALQSFLAEGPKPIYVGFGSMPGIDHQRINTALLGALEQTGIRAVVATGWGGFADLSPGPNIHVLEAVPHTWLFPRVAAVVHHGGSGTTHEGLRWGRPSVICPLFADQPFFGQRVADLGVGPAPIAQKRLTADKLASALKAVMSPEMTAKAETLGASMRHEDGAGKMADLINQIDEVQS</sequence>
<dbReference type="GO" id="GO:0033072">
    <property type="term" value="P:vancomycin biosynthetic process"/>
    <property type="evidence" value="ECO:0007669"/>
    <property type="project" value="UniProtKB-ARBA"/>
</dbReference>
<accession>A0A6A4RNB6</accession>
<evidence type="ECO:0000259" key="2">
    <source>
        <dbReference type="Pfam" id="PF06722"/>
    </source>
</evidence>
<dbReference type="InterPro" id="IPR010610">
    <property type="entry name" value="EryCIII-like_C"/>
</dbReference>
<dbReference type="PANTHER" id="PTHR48050:SF13">
    <property type="entry name" value="STEROL 3-BETA-GLUCOSYLTRANSFERASE UGT80A2"/>
    <property type="match status" value="1"/>
</dbReference>
<dbReference type="GO" id="GO:0016758">
    <property type="term" value="F:hexosyltransferase activity"/>
    <property type="evidence" value="ECO:0007669"/>
    <property type="project" value="InterPro"/>
</dbReference>
<comment type="caution">
    <text evidence="3">The sequence shown here is derived from an EMBL/GenBank/DDBJ whole genome shotgun (WGS) entry which is preliminary data.</text>
</comment>
<dbReference type="EMBL" id="WSFO01000002">
    <property type="protein sequence ID" value="KAE9631639.1"/>
    <property type="molecule type" value="Genomic_DNA"/>
</dbReference>
<dbReference type="PANTHER" id="PTHR48050">
    <property type="entry name" value="STEROL 3-BETA-GLUCOSYLTRANSFERASE"/>
    <property type="match status" value="1"/>
</dbReference>
<dbReference type="GO" id="GO:0008194">
    <property type="term" value="F:UDP-glycosyltransferase activity"/>
    <property type="evidence" value="ECO:0007669"/>
    <property type="project" value="InterPro"/>
</dbReference>
<dbReference type="Proteomes" id="UP000441586">
    <property type="component" value="Unassembled WGS sequence"/>
</dbReference>
<reference evidence="3 4" key="1">
    <citation type="submission" date="2019-12" db="EMBL/GenBank/DDBJ databases">
        <authorList>
            <person name="Zhang Y.-J."/>
        </authorList>
    </citation>
    <scope>NUCLEOTIDE SEQUENCE [LARGE SCALE GENOMIC DNA]</scope>
    <source>
        <strain evidence="3 4">H18S-6</strain>
    </source>
</reference>
<dbReference type="InterPro" id="IPR002213">
    <property type="entry name" value="UDP_glucos_trans"/>
</dbReference>
<dbReference type="CDD" id="cd03784">
    <property type="entry name" value="GT1_Gtf-like"/>
    <property type="match status" value="1"/>
</dbReference>